<sequence length="294" mass="30506">MTGPAILVGVDGSDCSLVAVDLAVHEAALRGRPVRIVYCDPWADHPAWAHNDPAGELAGGVLSDPQRAIRAAIDRANTDEVPVTGEVLAGNPTTVLIRESADADLLVLGHRGRGGFPDLLLGSVAVTVAAHAACPVLITRGTPTTGGEVLVGVDGSPSNHAAIGFAFHEAALRSVDLRALHTRRESNITDHGSMAMVDSGSEYVEQDQVLTEALAGWSQKYPQVVVQRQLATGRAAHALVAASDRAQLVVLGARGRGGLHGRRLGSVSHAVLHHAACPVTIVHDVSQEQGVATT</sequence>
<dbReference type="EMBL" id="JAVRFL010000021">
    <property type="protein sequence ID" value="MDT0530960.1"/>
    <property type="molecule type" value="Genomic_DNA"/>
</dbReference>
<evidence type="ECO:0000313" key="4">
    <source>
        <dbReference type="Proteomes" id="UP001180973"/>
    </source>
</evidence>
<proteinExistence type="inferred from homology"/>
<dbReference type="PRINTS" id="PR01438">
    <property type="entry name" value="UNVRSLSTRESS"/>
</dbReference>
<evidence type="ECO:0000259" key="2">
    <source>
        <dbReference type="Pfam" id="PF00582"/>
    </source>
</evidence>
<accession>A0ABU2WZJ6</accession>
<dbReference type="Pfam" id="PF00582">
    <property type="entry name" value="Usp"/>
    <property type="match status" value="2"/>
</dbReference>
<dbReference type="InterPro" id="IPR014729">
    <property type="entry name" value="Rossmann-like_a/b/a_fold"/>
</dbReference>
<evidence type="ECO:0000256" key="1">
    <source>
        <dbReference type="ARBA" id="ARBA00008791"/>
    </source>
</evidence>
<name>A0ABU2WZJ6_9ACTN</name>
<protein>
    <submittedName>
        <fullName evidence="3">Universal stress protein</fullName>
    </submittedName>
</protein>
<feature type="domain" description="UspA" evidence="2">
    <location>
        <begin position="149"/>
        <end position="283"/>
    </location>
</feature>
<feature type="domain" description="UspA" evidence="2">
    <location>
        <begin position="6"/>
        <end position="140"/>
    </location>
</feature>
<dbReference type="RefSeq" id="WP_311412913.1">
    <property type="nucleotide sequence ID" value="NZ_JAVRFL010000021.1"/>
</dbReference>
<dbReference type="Proteomes" id="UP001180973">
    <property type="component" value="Unassembled WGS sequence"/>
</dbReference>
<reference evidence="3" key="1">
    <citation type="submission" date="2023-09" db="EMBL/GenBank/DDBJ databases">
        <title>30 novel species of actinomycetes from the DSMZ collection.</title>
        <authorList>
            <person name="Nouioui I."/>
        </authorList>
    </citation>
    <scope>NUCLEOTIDE SEQUENCE</scope>
    <source>
        <strain evidence="3">DSM 115977</strain>
    </source>
</reference>
<dbReference type="PANTHER" id="PTHR46268:SF6">
    <property type="entry name" value="UNIVERSAL STRESS PROTEIN UP12"/>
    <property type="match status" value="1"/>
</dbReference>
<dbReference type="SUPFAM" id="SSF52402">
    <property type="entry name" value="Adenine nucleotide alpha hydrolases-like"/>
    <property type="match status" value="2"/>
</dbReference>
<dbReference type="PANTHER" id="PTHR46268">
    <property type="entry name" value="STRESS RESPONSE PROTEIN NHAX"/>
    <property type="match status" value="1"/>
</dbReference>
<dbReference type="Gene3D" id="3.40.50.620">
    <property type="entry name" value="HUPs"/>
    <property type="match status" value="2"/>
</dbReference>
<gene>
    <name evidence="3" type="ORF">RM555_18360</name>
</gene>
<organism evidence="3 4">
    <name type="scientific">Micromonospora reichwaldensis</name>
    <dbReference type="NCBI Taxonomy" id="3075516"/>
    <lineage>
        <taxon>Bacteria</taxon>
        <taxon>Bacillati</taxon>
        <taxon>Actinomycetota</taxon>
        <taxon>Actinomycetes</taxon>
        <taxon>Micromonosporales</taxon>
        <taxon>Micromonosporaceae</taxon>
        <taxon>Micromonospora</taxon>
    </lineage>
</organism>
<evidence type="ECO:0000313" key="3">
    <source>
        <dbReference type="EMBL" id="MDT0530960.1"/>
    </source>
</evidence>
<comment type="caution">
    <text evidence="3">The sequence shown here is derived from an EMBL/GenBank/DDBJ whole genome shotgun (WGS) entry which is preliminary data.</text>
</comment>
<comment type="similarity">
    <text evidence="1">Belongs to the universal stress protein A family.</text>
</comment>
<dbReference type="InterPro" id="IPR006015">
    <property type="entry name" value="Universal_stress_UspA"/>
</dbReference>
<dbReference type="InterPro" id="IPR006016">
    <property type="entry name" value="UspA"/>
</dbReference>
<keyword evidence="4" id="KW-1185">Reference proteome</keyword>